<comment type="catalytic activity">
    <reaction evidence="10">
        <text>nicotinate beta-D-ribonucleotide + CO2 + diphosphate = quinolinate + 5-phospho-alpha-D-ribose 1-diphosphate + 2 H(+)</text>
        <dbReference type="Rhea" id="RHEA:12733"/>
        <dbReference type="ChEBI" id="CHEBI:15378"/>
        <dbReference type="ChEBI" id="CHEBI:16526"/>
        <dbReference type="ChEBI" id="CHEBI:29959"/>
        <dbReference type="ChEBI" id="CHEBI:33019"/>
        <dbReference type="ChEBI" id="CHEBI:57502"/>
        <dbReference type="ChEBI" id="CHEBI:58017"/>
        <dbReference type="EC" id="2.4.2.19"/>
    </reaction>
</comment>
<comment type="caution">
    <text evidence="16">The sequence shown here is derived from an EMBL/GenBank/DDBJ whole genome shotgun (WGS) entry which is preliminary data.</text>
</comment>
<reference evidence="16 17" key="1">
    <citation type="submission" date="2014-03" db="EMBL/GenBank/DDBJ databases">
        <title>Genome sequence of Clostridium litorale W6, DSM 5388.</title>
        <authorList>
            <person name="Poehlein A."/>
            <person name="Jagirdar A."/>
            <person name="Khonsari B."/>
            <person name="Chibani C.M."/>
            <person name="Gutierrez Gutierrez D.A."/>
            <person name="Davydova E."/>
            <person name="Alghaithi H.S."/>
            <person name="Nair K.P."/>
            <person name="Dhamotharan K."/>
            <person name="Chandran L."/>
            <person name="G W."/>
            <person name="Daniel R."/>
        </authorList>
    </citation>
    <scope>NUCLEOTIDE SEQUENCE [LARGE SCALE GENOMIC DNA]</scope>
    <source>
        <strain evidence="16 17">W6</strain>
    </source>
</reference>
<feature type="binding site" evidence="13">
    <location>
        <position position="157"/>
    </location>
    <ligand>
        <name>substrate</name>
    </ligand>
</feature>
<dbReference type="OrthoDB" id="9782546at2"/>
<evidence type="ECO:0000256" key="11">
    <source>
        <dbReference type="ARBA" id="ARBA00069173"/>
    </source>
</evidence>
<dbReference type="GO" id="GO:0009435">
    <property type="term" value="P:NAD+ biosynthetic process"/>
    <property type="evidence" value="ECO:0007669"/>
    <property type="project" value="UniProtKB-UniPathway"/>
</dbReference>
<dbReference type="STRING" id="1121324.CLIT_16c00090"/>
<evidence type="ECO:0000256" key="6">
    <source>
        <dbReference type="ARBA" id="ARBA00022642"/>
    </source>
</evidence>
<evidence type="ECO:0000256" key="10">
    <source>
        <dbReference type="ARBA" id="ARBA00047445"/>
    </source>
</evidence>
<dbReference type="InterPro" id="IPR036068">
    <property type="entry name" value="Nicotinate_pribotase-like_C"/>
</dbReference>
<dbReference type="CDD" id="cd01572">
    <property type="entry name" value="QPRTase"/>
    <property type="match status" value="1"/>
</dbReference>
<accession>A0A069RBU2</accession>
<sequence>MQILNKIQLDEFIKDALMEDINYYDITTDNLIDEADISSARFICKEDGVLCGIEIARRVFEILDDEIEFTSFKSDSQRVCKGDVLATVGGKTRTLLKGERTALNIIQRLSGIASKTRRMSDILGESRARVVDTRKTTPNMRFLEKYAVKCGGGYNHRYNLSHSVMIKDNHIKACGGIKNAVEKIRSSIGHTEKIEVEVKDEKELVQAIESNVDIVMLDNMGPDKVKGCVAICRKMDERVVIEVSGNIDEGNIGEYASTGVDVISVGALTHSFKSLDISMKL</sequence>
<feature type="domain" description="Quinolinate phosphoribosyl transferase C-terminal" evidence="14">
    <location>
        <begin position="112"/>
        <end position="280"/>
    </location>
</feature>
<feature type="binding site" evidence="13">
    <location>
        <position position="167"/>
    </location>
    <ligand>
        <name>substrate</name>
    </ligand>
</feature>
<evidence type="ECO:0000256" key="8">
    <source>
        <dbReference type="ARBA" id="ARBA00022679"/>
    </source>
</evidence>
<gene>
    <name evidence="16" type="primary">nadC</name>
    <name evidence="16" type="ORF">CLIT_16c00090</name>
</gene>
<dbReference type="FunFam" id="3.20.20.70:FF:000030">
    <property type="entry name" value="Nicotinate-nucleotide pyrophosphorylase, carboxylating"/>
    <property type="match status" value="1"/>
</dbReference>
<dbReference type="GO" id="GO:0034213">
    <property type="term" value="P:quinolinate catabolic process"/>
    <property type="evidence" value="ECO:0007669"/>
    <property type="project" value="TreeGrafter"/>
</dbReference>
<dbReference type="Pfam" id="PF02749">
    <property type="entry name" value="QRPTase_N"/>
    <property type="match status" value="1"/>
</dbReference>
<keyword evidence="6" id="KW-0662">Pyridine nucleotide biosynthesis</keyword>
<feature type="binding site" evidence="13">
    <location>
        <begin position="244"/>
        <end position="246"/>
    </location>
    <ligand>
        <name>substrate</name>
    </ligand>
</feature>
<keyword evidence="17" id="KW-1185">Reference proteome</keyword>
<dbReference type="NCBIfam" id="TIGR00078">
    <property type="entry name" value="nadC"/>
    <property type="match status" value="1"/>
</dbReference>
<dbReference type="EMBL" id="JJMM01000016">
    <property type="protein sequence ID" value="KDR94511.1"/>
    <property type="molecule type" value="Genomic_DNA"/>
</dbReference>
<dbReference type="InterPro" id="IPR004393">
    <property type="entry name" value="NadC"/>
</dbReference>
<dbReference type="AlphaFoldDB" id="A0A069RBU2"/>
<comment type="subunit">
    <text evidence="4">Hexamer formed by 3 homodimers.</text>
</comment>
<evidence type="ECO:0000256" key="3">
    <source>
        <dbReference type="ARBA" id="ARBA00009400"/>
    </source>
</evidence>
<evidence type="ECO:0000256" key="7">
    <source>
        <dbReference type="ARBA" id="ARBA00022676"/>
    </source>
</evidence>
<keyword evidence="7 12" id="KW-0328">Glycosyltransferase</keyword>
<dbReference type="FunFam" id="3.90.1170.20:FF:000001">
    <property type="entry name" value="Nicotinate-nucleotide diphosphorylase (Carboxylating)"/>
    <property type="match status" value="1"/>
</dbReference>
<feature type="binding site" evidence="13">
    <location>
        <position position="100"/>
    </location>
    <ligand>
        <name>substrate</name>
    </ligand>
</feature>
<dbReference type="InterPro" id="IPR013785">
    <property type="entry name" value="Aldolase_TIM"/>
</dbReference>
<feature type="binding site" evidence="13">
    <location>
        <begin position="133"/>
        <end position="135"/>
    </location>
    <ligand>
        <name>substrate</name>
    </ligand>
</feature>
<evidence type="ECO:0000256" key="13">
    <source>
        <dbReference type="PIRSR" id="PIRSR006250-1"/>
    </source>
</evidence>
<comment type="similarity">
    <text evidence="3 12">Belongs to the NadC/ModD family.</text>
</comment>
<dbReference type="InterPro" id="IPR002638">
    <property type="entry name" value="Quinolinate_PRibosylTrfase_C"/>
</dbReference>
<feature type="binding site" evidence="13">
    <location>
        <position position="197"/>
    </location>
    <ligand>
        <name>substrate</name>
    </ligand>
</feature>
<comment type="function">
    <text evidence="1">Involved in the catabolism of quinolinic acid (QA).</text>
</comment>
<dbReference type="InterPro" id="IPR027277">
    <property type="entry name" value="NadC/ModD"/>
</dbReference>
<dbReference type="SUPFAM" id="SSF51690">
    <property type="entry name" value="Nicotinate/Quinolinate PRTase C-terminal domain-like"/>
    <property type="match status" value="1"/>
</dbReference>
<dbReference type="InterPro" id="IPR022412">
    <property type="entry name" value="Quinolinate_PRibosylTrfase_N"/>
</dbReference>
<evidence type="ECO:0000256" key="5">
    <source>
        <dbReference type="ARBA" id="ARBA00011944"/>
    </source>
</evidence>
<evidence type="ECO:0000256" key="1">
    <source>
        <dbReference type="ARBA" id="ARBA00003237"/>
    </source>
</evidence>
<dbReference type="InterPro" id="IPR037128">
    <property type="entry name" value="Quinolinate_PRibosylTase_N_sf"/>
</dbReference>
<dbReference type="RefSeq" id="WP_038266761.1">
    <property type="nucleotide sequence ID" value="NZ_FSRH01000020.1"/>
</dbReference>
<comment type="pathway">
    <text evidence="2">Cofactor biosynthesis; NAD(+) biosynthesis; nicotinate D-ribonucleotide from quinolinate: step 1/1.</text>
</comment>
<name>A0A069RBU2_PEPLI</name>
<keyword evidence="8 12" id="KW-0808">Transferase</keyword>
<dbReference type="SUPFAM" id="SSF54675">
    <property type="entry name" value="Nicotinate/Quinolinate PRTase N-terminal domain-like"/>
    <property type="match status" value="1"/>
</dbReference>
<dbReference type="GO" id="GO:0005737">
    <property type="term" value="C:cytoplasm"/>
    <property type="evidence" value="ECO:0007669"/>
    <property type="project" value="TreeGrafter"/>
</dbReference>
<dbReference type="PANTHER" id="PTHR32179:SF3">
    <property type="entry name" value="NICOTINATE-NUCLEOTIDE PYROPHOSPHORYLASE [CARBOXYLATING]"/>
    <property type="match status" value="1"/>
</dbReference>
<evidence type="ECO:0000256" key="2">
    <source>
        <dbReference type="ARBA" id="ARBA00004893"/>
    </source>
</evidence>
<feature type="domain" description="Quinolinate phosphoribosyl transferase N-terminal" evidence="15">
    <location>
        <begin position="25"/>
        <end position="110"/>
    </location>
</feature>
<dbReference type="Proteomes" id="UP000027946">
    <property type="component" value="Unassembled WGS sequence"/>
</dbReference>
<evidence type="ECO:0000256" key="4">
    <source>
        <dbReference type="ARBA" id="ARBA00011218"/>
    </source>
</evidence>
<evidence type="ECO:0000313" key="17">
    <source>
        <dbReference type="Proteomes" id="UP000027946"/>
    </source>
</evidence>
<dbReference type="Gene3D" id="3.20.20.70">
    <property type="entry name" value="Aldolase class I"/>
    <property type="match status" value="1"/>
</dbReference>
<dbReference type="EC" id="2.4.2.19" evidence="5"/>
<proteinExistence type="inferred from homology"/>
<evidence type="ECO:0000313" key="16">
    <source>
        <dbReference type="EMBL" id="KDR94511.1"/>
    </source>
</evidence>
<dbReference type="PANTHER" id="PTHR32179">
    <property type="entry name" value="NICOTINATE-NUCLEOTIDE PYROPHOSPHORYLASE [CARBOXYLATING]"/>
    <property type="match status" value="1"/>
</dbReference>
<protein>
    <recommendedName>
        <fullName evidence="11">Probable nicotinate-nucleotide pyrophosphorylase [carboxylating]</fullName>
        <ecNumber evidence="5">2.4.2.19</ecNumber>
    </recommendedName>
    <alternativeName>
        <fullName evidence="9">Quinolinate phosphoribosyltransferase [decarboxylating]</fullName>
    </alternativeName>
</protein>
<dbReference type="eggNOG" id="COG0157">
    <property type="taxonomic scope" value="Bacteria"/>
</dbReference>
<feature type="binding site" evidence="13">
    <location>
        <begin position="265"/>
        <end position="267"/>
    </location>
    <ligand>
        <name>substrate</name>
    </ligand>
</feature>
<dbReference type="GO" id="GO:0004514">
    <property type="term" value="F:nicotinate-nucleotide diphosphorylase (carboxylating) activity"/>
    <property type="evidence" value="ECO:0007669"/>
    <property type="project" value="UniProtKB-EC"/>
</dbReference>
<evidence type="ECO:0000256" key="12">
    <source>
        <dbReference type="PIRNR" id="PIRNR006250"/>
    </source>
</evidence>
<dbReference type="UniPathway" id="UPA00253">
    <property type="reaction ID" value="UER00331"/>
</dbReference>
<feature type="binding site" evidence="13">
    <location>
        <position position="218"/>
    </location>
    <ligand>
        <name>substrate</name>
    </ligand>
</feature>
<evidence type="ECO:0000259" key="15">
    <source>
        <dbReference type="Pfam" id="PF02749"/>
    </source>
</evidence>
<evidence type="ECO:0000259" key="14">
    <source>
        <dbReference type="Pfam" id="PF01729"/>
    </source>
</evidence>
<dbReference type="Gene3D" id="3.90.1170.20">
    <property type="entry name" value="Quinolinate phosphoribosyl transferase, N-terminal domain"/>
    <property type="match status" value="1"/>
</dbReference>
<evidence type="ECO:0000256" key="9">
    <source>
        <dbReference type="ARBA" id="ARBA00033102"/>
    </source>
</evidence>
<organism evidence="16 17">
    <name type="scientific">Peptoclostridium litorale DSM 5388</name>
    <dbReference type="NCBI Taxonomy" id="1121324"/>
    <lineage>
        <taxon>Bacteria</taxon>
        <taxon>Bacillati</taxon>
        <taxon>Bacillota</taxon>
        <taxon>Clostridia</taxon>
        <taxon>Peptostreptococcales</taxon>
        <taxon>Peptoclostridiaceae</taxon>
        <taxon>Peptoclostridium</taxon>
    </lineage>
</organism>
<dbReference type="Pfam" id="PF01729">
    <property type="entry name" value="QRPTase_C"/>
    <property type="match status" value="1"/>
</dbReference>
<dbReference type="PIRSF" id="PIRSF006250">
    <property type="entry name" value="NadC_ModD"/>
    <property type="match status" value="1"/>
</dbReference>